<dbReference type="EMBL" id="AYYN01000176">
    <property type="protein sequence ID" value="KRM70227.1"/>
    <property type="molecule type" value="Genomic_DNA"/>
</dbReference>
<gene>
    <name evidence="2" type="ORF">FC48_GL001752</name>
</gene>
<dbReference type="RefSeq" id="WP_056960397.1">
    <property type="nucleotide sequence ID" value="NZ_AYYN01000176.1"/>
</dbReference>
<evidence type="ECO:0000313" key="2">
    <source>
        <dbReference type="EMBL" id="KRM70227.1"/>
    </source>
</evidence>
<dbReference type="GO" id="GO:0004523">
    <property type="term" value="F:RNA-DNA hybrid ribonuclease activity"/>
    <property type="evidence" value="ECO:0007669"/>
    <property type="project" value="InterPro"/>
</dbReference>
<proteinExistence type="predicted"/>
<comment type="caution">
    <text evidence="2">The sequence shown here is derived from an EMBL/GenBank/DDBJ whole genome shotgun (WGS) entry which is preliminary data.</text>
</comment>
<dbReference type="InterPro" id="IPR002156">
    <property type="entry name" value="RNaseH_domain"/>
</dbReference>
<organism evidence="2 3">
    <name type="scientific">Ligilactobacillus murinus DSM 20452 = NBRC 14221</name>
    <dbReference type="NCBI Taxonomy" id="1423772"/>
    <lineage>
        <taxon>Bacteria</taxon>
        <taxon>Bacillati</taxon>
        <taxon>Bacillota</taxon>
        <taxon>Bacilli</taxon>
        <taxon>Lactobacillales</taxon>
        <taxon>Lactobacillaceae</taxon>
        <taxon>Ligilactobacillus</taxon>
    </lineage>
</organism>
<dbReference type="PATRIC" id="fig|1423772.3.peg.1864"/>
<feature type="domain" description="RNase H type-1" evidence="1">
    <location>
        <begin position="1"/>
        <end position="125"/>
    </location>
</feature>
<dbReference type="Gene3D" id="3.30.420.10">
    <property type="entry name" value="Ribonuclease H-like superfamily/Ribonuclease H"/>
    <property type="match status" value="1"/>
</dbReference>
<name>A0A0R2B3V5_9LACO</name>
<accession>A0A0R2B3V5</accession>
<dbReference type="Pfam" id="PF00075">
    <property type="entry name" value="RNase_H"/>
    <property type="match status" value="1"/>
</dbReference>
<dbReference type="PROSITE" id="PS50879">
    <property type="entry name" value="RNASE_H_1"/>
    <property type="match status" value="1"/>
</dbReference>
<evidence type="ECO:0000259" key="1">
    <source>
        <dbReference type="PROSITE" id="PS50879"/>
    </source>
</evidence>
<dbReference type="Proteomes" id="UP000051612">
    <property type="component" value="Unassembled WGS sequence"/>
</dbReference>
<sequence>MVKLYTDAATNKTHSAAGILVIADQKQYQFKQKITASNNHQAEFEAAILGFEYLSRNFPNAQNVFFHSDSKIVIDSLDKRYSKSFAPELAKLLTLHEKFPLVIDQWIPDKQNTGAHNLALQALKA</sequence>
<dbReference type="InterPro" id="IPR036397">
    <property type="entry name" value="RNaseH_sf"/>
</dbReference>
<dbReference type="InterPro" id="IPR012337">
    <property type="entry name" value="RNaseH-like_sf"/>
</dbReference>
<dbReference type="SUPFAM" id="SSF53098">
    <property type="entry name" value="Ribonuclease H-like"/>
    <property type="match status" value="1"/>
</dbReference>
<dbReference type="AlphaFoldDB" id="A0A0R2B3V5"/>
<protein>
    <submittedName>
        <fullName evidence="2">Ribonuclease HI cell wall enzyme EBSB</fullName>
    </submittedName>
</protein>
<reference evidence="2 3" key="1">
    <citation type="journal article" date="2015" name="Genome Announc.">
        <title>Expanding the biotechnology potential of lactobacilli through comparative genomics of 213 strains and associated genera.</title>
        <authorList>
            <person name="Sun Z."/>
            <person name="Harris H.M."/>
            <person name="McCann A."/>
            <person name="Guo C."/>
            <person name="Argimon S."/>
            <person name="Zhang W."/>
            <person name="Yang X."/>
            <person name="Jeffery I.B."/>
            <person name="Cooney J.C."/>
            <person name="Kagawa T.F."/>
            <person name="Liu W."/>
            <person name="Song Y."/>
            <person name="Salvetti E."/>
            <person name="Wrobel A."/>
            <person name="Rasinkangas P."/>
            <person name="Parkhill J."/>
            <person name="Rea M.C."/>
            <person name="O'Sullivan O."/>
            <person name="Ritari J."/>
            <person name="Douillard F.P."/>
            <person name="Paul Ross R."/>
            <person name="Yang R."/>
            <person name="Briner A.E."/>
            <person name="Felis G.E."/>
            <person name="de Vos W.M."/>
            <person name="Barrangou R."/>
            <person name="Klaenhammer T.R."/>
            <person name="Caufield P.W."/>
            <person name="Cui Y."/>
            <person name="Zhang H."/>
            <person name="O'Toole P.W."/>
        </authorList>
    </citation>
    <scope>NUCLEOTIDE SEQUENCE [LARGE SCALE GENOMIC DNA]</scope>
    <source>
        <strain evidence="2 3">DSM 20452</strain>
    </source>
</reference>
<evidence type="ECO:0000313" key="3">
    <source>
        <dbReference type="Proteomes" id="UP000051612"/>
    </source>
</evidence>
<dbReference type="GO" id="GO:0003676">
    <property type="term" value="F:nucleic acid binding"/>
    <property type="evidence" value="ECO:0007669"/>
    <property type="project" value="InterPro"/>
</dbReference>
<dbReference type="CDD" id="cd09279">
    <property type="entry name" value="RNase_HI_like"/>
    <property type="match status" value="1"/>
</dbReference>